<dbReference type="EMBL" id="CP133616">
    <property type="protein sequence ID" value="WMV30024.1"/>
    <property type="molecule type" value="Genomic_DNA"/>
</dbReference>
<evidence type="ECO:0000313" key="2">
    <source>
        <dbReference type="Proteomes" id="UP001234989"/>
    </source>
</evidence>
<organism evidence="1 2">
    <name type="scientific">Solanum verrucosum</name>
    <dbReference type="NCBI Taxonomy" id="315347"/>
    <lineage>
        <taxon>Eukaryota</taxon>
        <taxon>Viridiplantae</taxon>
        <taxon>Streptophyta</taxon>
        <taxon>Embryophyta</taxon>
        <taxon>Tracheophyta</taxon>
        <taxon>Spermatophyta</taxon>
        <taxon>Magnoliopsida</taxon>
        <taxon>eudicotyledons</taxon>
        <taxon>Gunneridae</taxon>
        <taxon>Pentapetalae</taxon>
        <taxon>asterids</taxon>
        <taxon>lamiids</taxon>
        <taxon>Solanales</taxon>
        <taxon>Solanaceae</taxon>
        <taxon>Solanoideae</taxon>
        <taxon>Solaneae</taxon>
        <taxon>Solanum</taxon>
    </lineage>
</organism>
<evidence type="ECO:0000313" key="1">
    <source>
        <dbReference type="EMBL" id="WMV30024.1"/>
    </source>
</evidence>
<accession>A0AAF0TS54</accession>
<gene>
    <name evidence="1" type="ORF">MTR67_023409</name>
</gene>
<reference evidence="1" key="1">
    <citation type="submission" date="2023-08" db="EMBL/GenBank/DDBJ databases">
        <title>A de novo genome assembly of Solanum verrucosum Schlechtendal, a Mexican diploid species geographically isolated from the other diploid A-genome species in potato relatives.</title>
        <authorList>
            <person name="Hosaka K."/>
        </authorList>
    </citation>
    <scope>NUCLEOTIDE SEQUENCE</scope>
    <source>
        <tissue evidence="1">Young leaves</tissue>
    </source>
</reference>
<dbReference type="Proteomes" id="UP001234989">
    <property type="component" value="Chromosome 5"/>
</dbReference>
<keyword evidence="2" id="KW-1185">Reference proteome</keyword>
<protein>
    <submittedName>
        <fullName evidence="1">Uncharacterized protein</fullName>
    </submittedName>
</protein>
<name>A0AAF0TS54_SOLVR</name>
<proteinExistence type="predicted"/>
<sequence>MKNIKMKNL</sequence>